<evidence type="ECO:0000256" key="1">
    <source>
        <dbReference type="ARBA" id="ARBA00004173"/>
    </source>
</evidence>
<dbReference type="AlphaFoldDB" id="A0A316U5W3"/>
<dbReference type="InterPro" id="IPR015797">
    <property type="entry name" value="NUDIX_hydrolase-like_dom_sf"/>
</dbReference>
<protein>
    <recommendedName>
        <fullName evidence="7">Large ribosomal subunit protein mL46</fullName>
    </recommendedName>
</protein>
<dbReference type="PANTHER" id="PTHR13124:SF12">
    <property type="entry name" value="LARGE RIBOSOMAL SUBUNIT PROTEIN ML46"/>
    <property type="match status" value="1"/>
</dbReference>
<proteinExistence type="inferred from homology"/>
<dbReference type="InterPro" id="IPR040008">
    <property type="entry name" value="Ribosomal_mL46"/>
</dbReference>
<dbReference type="PANTHER" id="PTHR13124">
    <property type="entry name" value="39S RIBOSOMAL PROTEIN L46, MITOCHONDRIAL PRECURSOR-RELATED"/>
    <property type="match status" value="1"/>
</dbReference>
<feature type="compositionally biased region" description="Basic and acidic residues" evidence="8">
    <location>
        <begin position="126"/>
        <end position="136"/>
    </location>
</feature>
<accession>A0A316U5W3</accession>
<dbReference type="GO" id="GO:0003735">
    <property type="term" value="F:structural constituent of ribosome"/>
    <property type="evidence" value="ECO:0007669"/>
    <property type="project" value="InterPro"/>
</dbReference>
<evidence type="ECO:0000256" key="6">
    <source>
        <dbReference type="ARBA" id="ARBA00023274"/>
    </source>
</evidence>
<feature type="region of interest" description="Disordered" evidence="8">
    <location>
        <begin position="22"/>
        <end position="72"/>
    </location>
</feature>
<feature type="compositionally biased region" description="Low complexity" evidence="8">
    <location>
        <begin position="23"/>
        <end position="59"/>
    </location>
</feature>
<comment type="subcellular location">
    <subcellularLocation>
        <location evidence="1">Mitochondrion</location>
    </subcellularLocation>
</comment>
<evidence type="ECO:0000256" key="4">
    <source>
        <dbReference type="ARBA" id="ARBA00022980"/>
    </source>
</evidence>
<dbReference type="CDD" id="cd04661">
    <property type="entry name" value="NUDIX_MRP_L46"/>
    <property type="match status" value="1"/>
</dbReference>
<feature type="domain" description="Large ribosomal subunit protein mL46 N-terminal" evidence="9">
    <location>
        <begin position="70"/>
        <end position="193"/>
    </location>
</feature>
<dbReference type="GO" id="GO:0005762">
    <property type="term" value="C:mitochondrial large ribosomal subunit"/>
    <property type="evidence" value="ECO:0007669"/>
    <property type="project" value="TreeGrafter"/>
</dbReference>
<evidence type="ECO:0000313" key="10">
    <source>
        <dbReference type="EMBL" id="PWN20590.1"/>
    </source>
</evidence>
<feature type="region of interest" description="Disordered" evidence="8">
    <location>
        <begin position="126"/>
        <end position="198"/>
    </location>
</feature>
<dbReference type="RefSeq" id="XP_025347750.1">
    <property type="nucleotide sequence ID" value="XM_025494294.1"/>
</dbReference>
<gene>
    <name evidence="10" type="ORF">BCV69DRAFT_299072</name>
</gene>
<sequence length="330" mass="35753">MASSASSSSLLRSSIRAVARQGSSASAAASSSNSSRTFTSTTTSPAALTEGQNTTTTTPPLSPSRKKSDNVKVSLLLSRQPLILRSPTPLESAYFEYNHALTRRLSQPFAKDFYFRKGSAAETKFDAEESYRRSHLDFPSSSSSKKEVDGKGKGKGQAAPPSTETAASVGDTATATDPDAELYATVPRKTAADESNDTTSLERALDRCLFLLFKDPATGQWRLPERGVDLNKKETLHRVATLPVKEALGEKLDIWLVSHLPIGVMPRPVEGKNGVGSDKTYFLRAHLVSGSPKGAEGREYAWLTREEIEERLGSGGSKEYFESIRDLLSE</sequence>
<dbReference type="InterPro" id="IPR033650">
    <property type="entry name" value="Ribosomal_mL46_NUDIX"/>
</dbReference>
<dbReference type="EMBL" id="KZ819327">
    <property type="protein sequence ID" value="PWN20590.1"/>
    <property type="molecule type" value="Genomic_DNA"/>
</dbReference>
<evidence type="ECO:0000256" key="5">
    <source>
        <dbReference type="ARBA" id="ARBA00023128"/>
    </source>
</evidence>
<keyword evidence="5" id="KW-0496">Mitochondrion</keyword>
<dbReference type="SUPFAM" id="SSF55811">
    <property type="entry name" value="Nudix"/>
    <property type="match status" value="1"/>
</dbReference>
<feature type="compositionally biased region" description="Polar residues" evidence="8">
    <location>
        <begin position="160"/>
        <end position="175"/>
    </location>
</feature>
<dbReference type="OrthoDB" id="414075at2759"/>
<dbReference type="Gene3D" id="3.90.79.10">
    <property type="entry name" value="Nucleoside Triphosphate Pyrophosphohydrolase"/>
    <property type="match status" value="1"/>
</dbReference>
<evidence type="ECO:0000313" key="11">
    <source>
        <dbReference type="Proteomes" id="UP000245942"/>
    </source>
</evidence>
<dbReference type="InterPro" id="IPR021757">
    <property type="entry name" value="Ribosomal_mL46_N"/>
</dbReference>
<keyword evidence="4" id="KW-0689">Ribosomal protein</keyword>
<evidence type="ECO:0000259" key="9">
    <source>
        <dbReference type="Pfam" id="PF11788"/>
    </source>
</evidence>
<evidence type="ECO:0000256" key="2">
    <source>
        <dbReference type="ARBA" id="ARBA00009070"/>
    </source>
</evidence>
<evidence type="ECO:0000256" key="8">
    <source>
        <dbReference type="SAM" id="MobiDB-lite"/>
    </source>
</evidence>
<reference evidence="10 11" key="1">
    <citation type="journal article" date="2018" name="Mol. Biol. Evol.">
        <title>Broad Genomic Sampling Reveals a Smut Pathogenic Ancestry of the Fungal Clade Ustilaginomycotina.</title>
        <authorList>
            <person name="Kijpornyongpan T."/>
            <person name="Mondo S.J."/>
            <person name="Barry K."/>
            <person name="Sandor L."/>
            <person name="Lee J."/>
            <person name="Lipzen A."/>
            <person name="Pangilinan J."/>
            <person name="LaButti K."/>
            <person name="Hainaut M."/>
            <person name="Henrissat B."/>
            <person name="Grigoriev I.V."/>
            <person name="Spatafora J.W."/>
            <person name="Aime M.C."/>
        </authorList>
    </citation>
    <scope>NUCLEOTIDE SEQUENCE [LARGE SCALE GENOMIC DNA]</scope>
    <source>
        <strain evidence="10 11">MCA 4718</strain>
    </source>
</reference>
<keyword evidence="6" id="KW-0687">Ribonucleoprotein</keyword>
<evidence type="ECO:0000256" key="3">
    <source>
        <dbReference type="ARBA" id="ARBA00022946"/>
    </source>
</evidence>
<dbReference type="GeneID" id="37016028"/>
<dbReference type="Proteomes" id="UP000245942">
    <property type="component" value="Unassembled WGS sequence"/>
</dbReference>
<organism evidence="10 11">
    <name type="scientific">Pseudomicrostroma glucosiphilum</name>
    <dbReference type="NCBI Taxonomy" id="1684307"/>
    <lineage>
        <taxon>Eukaryota</taxon>
        <taxon>Fungi</taxon>
        <taxon>Dikarya</taxon>
        <taxon>Basidiomycota</taxon>
        <taxon>Ustilaginomycotina</taxon>
        <taxon>Exobasidiomycetes</taxon>
        <taxon>Microstromatales</taxon>
        <taxon>Microstromatales incertae sedis</taxon>
        <taxon>Pseudomicrostroma</taxon>
    </lineage>
</organism>
<keyword evidence="3" id="KW-0809">Transit peptide</keyword>
<dbReference type="Pfam" id="PF11788">
    <property type="entry name" value="MRP-L46"/>
    <property type="match status" value="1"/>
</dbReference>
<dbReference type="STRING" id="1684307.A0A316U5W3"/>
<keyword evidence="11" id="KW-1185">Reference proteome</keyword>
<comment type="similarity">
    <text evidence="2">Belongs to the mitochondrion-specific ribosomal protein mL46 family.</text>
</comment>
<name>A0A316U5W3_9BASI</name>
<evidence type="ECO:0000256" key="7">
    <source>
        <dbReference type="ARBA" id="ARBA00035190"/>
    </source>
</evidence>